<dbReference type="InParanoid" id="E3ML30"/>
<name>E3ML30_CAERE</name>
<dbReference type="STRING" id="31234.E3ML30"/>
<dbReference type="eggNOG" id="KOG1178">
    <property type="taxonomic scope" value="Eukaryota"/>
</dbReference>
<dbReference type="eggNOG" id="KOG0920">
    <property type="taxonomic scope" value="Eukaryota"/>
</dbReference>
<gene>
    <name evidence="2" type="ORF">CRE_25624</name>
</gene>
<evidence type="ECO:0000256" key="1">
    <source>
        <dbReference type="SAM" id="MobiDB-lite"/>
    </source>
</evidence>
<reference evidence="2" key="1">
    <citation type="submission" date="2007-07" db="EMBL/GenBank/DDBJ databases">
        <title>PCAP assembly of the Caenorhabditis remanei genome.</title>
        <authorList>
            <consortium name="The Caenorhabditis remanei Sequencing Consortium"/>
            <person name="Wilson R.K."/>
        </authorList>
    </citation>
    <scope>NUCLEOTIDE SEQUENCE [LARGE SCALE GENOMIC DNA]</scope>
    <source>
        <strain evidence="2">PB4641</strain>
    </source>
</reference>
<sequence length="273" mass="31220">MVEKSEDSKKRGRSSSSSSSSKAAHQAPSLQAPPRHHVLDLQSAVDEWYNVKADRKIMRHFLRLRYKFMQFFLEGIASSQRFGQGTNDNQRIVLEVIRHLLDSDYTCYSFSHVDMPASATLSGYRKQEYKKSVVSVIHVASLPINSSGKVDENELRRISNNHFTKDTSSIIQEFLKKRLGIDLENVLGQSFVSIGVNSLIAAELSISFGEIQEVAKREILNDKITIRSFLNKFESEKLKELNHEESETIKVKVLKRRQPRMNWISVNSLMGIF</sequence>
<proteinExistence type="predicted"/>
<evidence type="ECO:0000313" key="3">
    <source>
        <dbReference type="Proteomes" id="UP000008281"/>
    </source>
</evidence>
<evidence type="ECO:0000313" key="2">
    <source>
        <dbReference type="EMBL" id="EFP04417.1"/>
    </source>
</evidence>
<dbReference type="AlphaFoldDB" id="E3ML30"/>
<dbReference type="OrthoDB" id="408177at2759"/>
<keyword evidence="3" id="KW-1185">Reference proteome</keyword>
<feature type="region of interest" description="Disordered" evidence="1">
    <location>
        <begin position="1"/>
        <end position="35"/>
    </location>
</feature>
<protein>
    <submittedName>
        <fullName evidence="2">Uncharacterized protein</fullName>
    </submittedName>
</protein>
<dbReference type="EMBL" id="DS268454">
    <property type="protein sequence ID" value="EFP04417.1"/>
    <property type="molecule type" value="Genomic_DNA"/>
</dbReference>
<dbReference type="HOGENOM" id="CLU_1020264_0_0_1"/>
<dbReference type="Proteomes" id="UP000008281">
    <property type="component" value="Unassembled WGS sequence"/>
</dbReference>
<accession>E3ML30</accession>
<organism evidence="3">
    <name type="scientific">Caenorhabditis remanei</name>
    <name type="common">Caenorhabditis vulgaris</name>
    <dbReference type="NCBI Taxonomy" id="31234"/>
    <lineage>
        <taxon>Eukaryota</taxon>
        <taxon>Metazoa</taxon>
        <taxon>Ecdysozoa</taxon>
        <taxon>Nematoda</taxon>
        <taxon>Chromadorea</taxon>
        <taxon>Rhabditida</taxon>
        <taxon>Rhabditina</taxon>
        <taxon>Rhabditomorpha</taxon>
        <taxon>Rhabditoidea</taxon>
        <taxon>Rhabditidae</taxon>
        <taxon>Peloderinae</taxon>
        <taxon>Caenorhabditis</taxon>
    </lineage>
</organism>